<accession>A0A9W6WR37</accession>
<dbReference type="InterPro" id="IPR036388">
    <property type="entry name" value="WH-like_DNA-bd_sf"/>
</dbReference>
<dbReference type="OrthoDB" id="10371355at2759"/>
<dbReference type="Gene3D" id="1.10.10.10">
    <property type="entry name" value="Winged helix-like DNA-binding domain superfamily/Winged helix DNA-binding domain"/>
    <property type="match status" value="1"/>
</dbReference>
<feature type="domain" description="Peptidase S74" evidence="1">
    <location>
        <begin position="645"/>
        <end position="726"/>
    </location>
</feature>
<dbReference type="EMBL" id="BSXW01000485">
    <property type="protein sequence ID" value="GMF23712.1"/>
    <property type="molecule type" value="Genomic_DNA"/>
</dbReference>
<keyword evidence="3" id="KW-1185">Reference proteome</keyword>
<name>A0A9W6WR37_9STRA</name>
<evidence type="ECO:0000313" key="3">
    <source>
        <dbReference type="Proteomes" id="UP001165083"/>
    </source>
</evidence>
<dbReference type="PROSITE" id="PS51688">
    <property type="entry name" value="ICA"/>
    <property type="match status" value="1"/>
</dbReference>
<dbReference type="Pfam" id="PF13884">
    <property type="entry name" value="Peptidase_S74"/>
    <property type="match status" value="1"/>
</dbReference>
<dbReference type="InterPro" id="IPR030392">
    <property type="entry name" value="S74_ICA"/>
</dbReference>
<proteinExistence type="predicted"/>
<evidence type="ECO:0000259" key="1">
    <source>
        <dbReference type="PROSITE" id="PS51688"/>
    </source>
</evidence>
<sequence length="726" mass="75797">MSLPPIVNSPLFNSSYFNASNGYITLTIGDQRYLRLGGVGTLSALSVIGNLDCGSLTIGGAALDLSGLSYVSGITAGTAQASKALVLDSGKAITGITSISSTSITGTLTAGGQPNITSLGTLTSILSVSTTANNGVSISNSSAAAQANIKFTSNLYAGEIGVRGSSASNPNTMYFYHNGAFRMFIDSTGNVGIGTLPSYQLDLGGSGTGINTGSLKFNGTTFDQSLYLSITQGGAAASKAVVLNSTLDYSGINNLGCSILTASTSMASPAITVDTINTSAGLNINYTNLNLNGSAMTSTAAKLNYNDITTLGTFQVSKTMTLDSSGVGLMPLGTSSTNCLRFYGNTANRETMNIYRVSDTNGLVIASRTTSGSNNKTYPVLNLISTDNPSSFVGGVSATSADLFNINWNDKPSVSFTSQTHRFCFNVGNSQPYKSGFPHTYTLATSADAFCINLSGSSPTPTSGCPYLVSDTVNKMIFNTNTPYTSSFGTAPLTLNSGNVYIKASNALNDGTANYDMPIFMEASNASPIGFGLQLSNATNATSTNSAYFGTTTTNDLVLMTGNTRRLTITSAGRVGIGTGSPNAPLQVAGSNSSITIIPVSTISYSYDVASNAWANRGGGPFTLTNISASFGGNIYIQAGIWATSDRRLKENIKEIDLPFDRYKDLKPVSYSYKNEAKKRVGLIAQDVMRVCSEAITMIENQNLKDEGENSPEGVQLCLDYNAKRY</sequence>
<dbReference type="AlphaFoldDB" id="A0A9W6WR37"/>
<dbReference type="Proteomes" id="UP001165083">
    <property type="component" value="Unassembled WGS sequence"/>
</dbReference>
<comment type="caution">
    <text evidence="2">The sequence shown here is derived from an EMBL/GenBank/DDBJ whole genome shotgun (WGS) entry which is preliminary data.</text>
</comment>
<gene>
    <name evidence="2" type="ORF">Plil01_000961100</name>
</gene>
<organism evidence="2 3">
    <name type="scientific">Phytophthora lilii</name>
    <dbReference type="NCBI Taxonomy" id="2077276"/>
    <lineage>
        <taxon>Eukaryota</taxon>
        <taxon>Sar</taxon>
        <taxon>Stramenopiles</taxon>
        <taxon>Oomycota</taxon>
        <taxon>Peronosporomycetes</taxon>
        <taxon>Peronosporales</taxon>
        <taxon>Peronosporaceae</taxon>
        <taxon>Phytophthora</taxon>
    </lineage>
</organism>
<evidence type="ECO:0000313" key="2">
    <source>
        <dbReference type="EMBL" id="GMF23712.1"/>
    </source>
</evidence>
<protein>
    <submittedName>
        <fullName evidence="2">Unnamed protein product</fullName>
    </submittedName>
</protein>
<reference evidence="2" key="1">
    <citation type="submission" date="2023-04" db="EMBL/GenBank/DDBJ databases">
        <title>Phytophthora lilii NBRC 32176.</title>
        <authorList>
            <person name="Ichikawa N."/>
            <person name="Sato H."/>
            <person name="Tonouchi N."/>
        </authorList>
    </citation>
    <scope>NUCLEOTIDE SEQUENCE</scope>
    <source>
        <strain evidence="2">NBRC 32176</strain>
    </source>
</reference>